<dbReference type="Proteomes" id="UP000190027">
    <property type="component" value="Unassembled WGS sequence"/>
</dbReference>
<dbReference type="EMBL" id="FUYC01000011">
    <property type="protein sequence ID" value="SKA89715.1"/>
    <property type="molecule type" value="Genomic_DNA"/>
</dbReference>
<protein>
    <submittedName>
        <fullName evidence="1">Uncharacterized protein</fullName>
    </submittedName>
</protein>
<sequence>MAYNSDQMRLMGGVPGQQLFLYRTDDTPSDAQTPGYFDPAVDHYSLSGGDIVLCVSDAAGTPALNALVADLSGEGCVMRALG</sequence>
<gene>
    <name evidence="1" type="ORF">SAMN02745704_02170</name>
</gene>
<dbReference type="OrthoDB" id="8451341at2"/>
<evidence type="ECO:0000313" key="1">
    <source>
        <dbReference type="EMBL" id="SKA89715.1"/>
    </source>
</evidence>
<proteinExistence type="predicted"/>
<name>A0A1T4XKT0_9BACT</name>
<accession>A0A1T4XKT0</accession>
<organism evidence="1 2">
    <name type="scientific">Paucidesulfovibrio gracilis DSM 16080</name>
    <dbReference type="NCBI Taxonomy" id="1121449"/>
    <lineage>
        <taxon>Bacteria</taxon>
        <taxon>Pseudomonadati</taxon>
        <taxon>Thermodesulfobacteriota</taxon>
        <taxon>Desulfovibrionia</taxon>
        <taxon>Desulfovibrionales</taxon>
        <taxon>Desulfovibrionaceae</taxon>
        <taxon>Paucidesulfovibrio</taxon>
    </lineage>
</organism>
<dbReference type="RefSeq" id="WP_078717721.1">
    <property type="nucleotide sequence ID" value="NZ_FUYC01000011.1"/>
</dbReference>
<reference evidence="1 2" key="1">
    <citation type="submission" date="2017-02" db="EMBL/GenBank/DDBJ databases">
        <authorList>
            <person name="Peterson S.W."/>
        </authorList>
    </citation>
    <scope>NUCLEOTIDE SEQUENCE [LARGE SCALE GENOMIC DNA]</scope>
    <source>
        <strain evidence="1 2">DSM 16080</strain>
    </source>
</reference>
<dbReference type="AlphaFoldDB" id="A0A1T4XKT0"/>
<evidence type="ECO:0000313" key="2">
    <source>
        <dbReference type="Proteomes" id="UP000190027"/>
    </source>
</evidence>
<dbReference type="STRING" id="1121449.SAMN02745704_02170"/>
<keyword evidence="2" id="KW-1185">Reference proteome</keyword>